<reference evidence="1" key="1">
    <citation type="journal article" date="2012" name="Science">
        <title>Fermentation, hydrogen, and sulfur metabolism in multiple uncultivated bacterial phyla.</title>
        <authorList>
            <person name="Wrighton K.C."/>
            <person name="Thomas B.C."/>
            <person name="Sharon I."/>
            <person name="Miller C.S."/>
            <person name="Castelle C.J."/>
            <person name="VerBerkmoes N.C."/>
            <person name="Wilkins M.J."/>
            <person name="Hettich R.L."/>
            <person name="Lipton M.S."/>
            <person name="Williams K.H."/>
            <person name="Long P.E."/>
            <person name="Banfield J.F."/>
        </authorList>
    </citation>
    <scope>NUCLEOTIDE SEQUENCE [LARGE SCALE GENOMIC DNA]</scope>
</reference>
<organism evidence="1">
    <name type="scientific">uncultured bacterium</name>
    <name type="common">gcode 4</name>
    <dbReference type="NCBI Taxonomy" id="1234023"/>
    <lineage>
        <taxon>Bacteria</taxon>
        <taxon>environmental samples</taxon>
    </lineage>
</organism>
<dbReference type="AlphaFoldDB" id="K1YND6"/>
<evidence type="ECO:0000313" key="1">
    <source>
        <dbReference type="EMBL" id="EKD44490.1"/>
    </source>
</evidence>
<protein>
    <submittedName>
        <fullName evidence="1">Uncharacterized protein</fullName>
    </submittedName>
</protein>
<comment type="caution">
    <text evidence="1">The sequence shown here is derived from an EMBL/GenBank/DDBJ whole genome shotgun (WGS) entry which is preliminary data.</text>
</comment>
<gene>
    <name evidence="1" type="ORF">ACD_71C00123G0002</name>
</gene>
<accession>K1YND6</accession>
<name>K1YND6_9BACT</name>
<sequence length="258" mass="30659">MREMARKIGIDVLEERILQAQEDVVKAKKKYDDSTAILKQLLDKRQAMRVDEVMAAIAKSNRNYEDIISYINSSNSVELEWIIRTERYKIMDFQFQYRITYGNGQFYDRPHVMNVQIPMDEYKKIVLGVLEGKQIEEINDISETIEKMTEIVHYIDSWINMDGSQRTKPLKKARCISELEFFLPMSDYQRLKEMQNPMQVFERPEDHMTIHRNDGSSVMISYEYGQVKVTDSRNPSSYKIREADHFLSIIVWVFAWRE</sequence>
<dbReference type="EMBL" id="AMFJ01028854">
    <property type="protein sequence ID" value="EKD44490.1"/>
    <property type="molecule type" value="Genomic_DNA"/>
</dbReference>
<proteinExistence type="predicted"/>